<evidence type="ECO:0000256" key="1">
    <source>
        <dbReference type="SAM" id="MobiDB-lite"/>
    </source>
</evidence>
<evidence type="ECO:0000313" key="2">
    <source>
        <dbReference type="EMBL" id="CAE7570887.1"/>
    </source>
</evidence>
<comment type="caution">
    <text evidence="2">The sequence shown here is derived from an EMBL/GenBank/DDBJ whole genome shotgun (WGS) entry which is preliminary data.</text>
</comment>
<feature type="compositionally biased region" description="Acidic residues" evidence="1">
    <location>
        <begin position="291"/>
        <end position="306"/>
    </location>
</feature>
<sequence length="369" mass="39927">MLADVCDDEVNLGLILMLKLDITAEDAVELPIVKALDSLTYAEVQFCHPADSSRCATVLAMVDTGSNDCDLNQAVIDQLRLPPARGHGSTIVETSANKLVEVPTYQARVRLLGREAVVQLNPADADYAARGGAVATQAEDDVDQKFDFSASTDEAVIGADALASLGLIVDCGQRKLVRNDDPDLKPWLLKGSPALPRNGQRSRCLHVTLHVRNPVKNGAHKELAVRALVDSGSTDAELKRRQIASLDLAVDETEIPAQFETAGGVTIEAPIYRTVARLEDREAIVRVSPSQEEDSDDAESDGESEEDSSKSESDESSDDEDEALLGHDALAALGLLVDCRNRRLLQAPLAEADPAVPSEELRKRRRRKH</sequence>
<evidence type="ECO:0008006" key="4">
    <source>
        <dbReference type="Google" id="ProtNLM"/>
    </source>
</evidence>
<feature type="region of interest" description="Disordered" evidence="1">
    <location>
        <begin position="283"/>
        <end position="325"/>
    </location>
</feature>
<accession>A0A812UHG8</accession>
<gene>
    <name evidence="2" type="ORF">SNAT2548_LOCUS32514</name>
</gene>
<dbReference type="AlphaFoldDB" id="A0A812UHG8"/>
<dbReference type="OrthoDB" id="428770at2759"/>
<dbReference type="Proteomes" id="UP000604046">
    <property type="component" value="Unassembled WGS sequence"/>
</dbReference>
<evidence type="ECO:0000313" key="3">
    <source>
        <dbReference type="Proteomes" id="UP000604046"/>
    </source>
</evidence>
<protein>
    <recommendedName>
        <fullName evidence="4">Peptidase A2 domain-containing protein</fullName>
    </recommendedName>
</protein>
<keyword evidence="3" id="KW-1185">Reference proteome</keyword>
<reference evidence="2" key="1">
    <citation type="submission" date="2021-02" db="EMBL/GenBank/DDBJ databases">
        <authorList>
            <person name="Dougan E. K."/>
            <person name="Rhodes N."/>
            <person name="Thang M."/>
            <person name="Chan C."/>
        </authorList>
    </citation>
    <scope>NUCLEOTIDE SEQUENCE</scope>
</reference>
<feature type="region of interest" description="Disordered" evidence="1">
    <location>
        <begin position="346"/>
        <end position="369"/>
    </location>
</feature>
<feature type="compositionally biased region" description="Acidic residues" evidence="1">
    <location>
        <begin position="314"/>
        <end position="323"/>
    </location>
</feature>
<proteinExistence type="predicted"/>
<name>A0A812UHG8_9DINO</name>
<organism evidence="2 3">
    <name type="scientific">Symbiodinium natans</name>
    <dbReference type="NCBI Taxonomy" id="878477"/>
    <lineage>
        <taxon>Eukaryota</taxon>
        <taxon>Sar</taxon>
        <taxon>Alveolata</taxon>
        <taxon>Dinophyceae</taxon>
        <taxon>Suessiales</taxon>
        <taxon>Symbiodiniaceae</taxon>
        <taxon>Symbiodinium</taxon>
    </lineage>
</organism>
<dbReference type="EMBL" id="CAJNDS010002712">
    <property type="protein sequence ID" value="CAE7570887.1"/>
    <property type="molecule type" value="Genomic_DNA"/>
</dbReference>